<dbReference type="EMBL" id="BJMN01000005">
    <property type="protein sequence ID" value="GEB55055.1"/>
    <property type="molecule type" value="Genomic_DNA"/>
</dbReference>
<name>A0A4Y3RBB0_9ACTN</name>
<organism evidence="2 3">
    <name type="scientific">Streptomyces gardneri</name>
    <dbReference type="NCBI Taxonomy" id="66892"/>
    <lineage>
        <taxon>Bacteria</taxon>
        <taxon>Bacillati</taxon>
        <taxon>Actinomycetota</taxon>
        <taxon>Actinomycetes</taxon>
        <taxon>Kitasatosporales</taxon>
        <taxon>Streptomycetaceae</taxon>
        <taxon>Streptomyces</taxon>
    </lineage>
</organism>
<evidence type="ECO:0008006" key="4">
    <source>
        <dbReference type="Google" id="ProtNLM"/>
    </source>
</evidence>
<gene>
    <name evidence="2" type="ORF">SGA01_06600</name>
</gene>
<feature type="chain" id="PRO_5021481914" description="Chaplin domain-containing protein" evidence="1">
    <location>
        <begin position="24"/>
        <end position="77"/>
    </location>
</feature>
<accession>A0A4Y3RBB0</accession>
<protein>
    <recommendedName>
        <fullName evidence="4">Chaplin domain-containing protein</fullName>
    </recommendedName>
</protein>
<proteinExistence type="predicted"/>
<comment type="caution">
    <text evidence="2">The sequence shown here is derived from an EMBL/GenBank/DDBJ whole genome shotgun (WGS) entry which is preliminary data.</text>
</comment>
<dbReference type="GeneID" id="95687990"/>
<keyword evidence="3" id="KW-1185">Reference proteome</keyword>
<dbReference type="RefSeq" id="WP_055644883.1">
    <property type="nucleotide sequence ID" value="NZ_BJMN01000005.1"/>
</dbReference>
<dbReference type="Proteomes" id="UP000315226">
    <property type="component" value="Unassembled WGS sequence"/>
</dbReference>
<evidence type="ECO:0000256" key="1">
    <source>
        <dbReference type="SAM" id="SignalP"/>
    </source>
</evidence>
<keyword evidence="1" id="KW-0732">Signal</keyword>
<evidence type="ECO:0000313" key="2">
    <source>
        <dbReference type="EMBL" id="GEB55055.1"/>
    </source>
</evidence>
<feature type="signal peptide" evidence="1">
    <location>
        <begin position="1"/>
        <end position="23"/>
    </location>
</feature>
<dbReference type="AlphaFoldDB" id="A0A4Y3RBB0"/>
<dbReference type="OrthoDB" id="4334147at2"/>
<evidence type="ECO:0000313" key="3">
    <source>
        <dbReference type="Proteomes" id="UP000315226"/>
    </source>
</evidence>
<sequence>MRSLAASVLAVGILLGGAGAALANDGVGTGYFSGGSAGFSSHCSATGVPSVYGTIFTGSCHDKGWEKGPEGAFLAAH</sequence>
<reference evidence="2 3" key="1">
    <citation type="submission" date="2019-06" db="EMBL/GenBank/DDBJ databases">
        <title>Whole genome shotgun sequence of Streptomyces gardneri NBRC 12865.</title>
        <authorList>
            <person name="Hosoyama A."/>
            <person name="Uohara A."/>
            <person name="Ohji S."/>
            <person name="Ichikawa N."/>
        </authorList>
    </citation>
    <scope>NUCLEOTIDE SEQUENCE [LARGE SCALE GENOMIC DNA]</scope>
    <source>
        <strain evidence="2 3">NBRC 12865</strain>
    </source>
</reference>